<keyword evidence="3" id="KW-1185">Reference proteome</keyword>
<dbReference type="AlphaFoldDB" id="A0AAV4DGN3"/>
<feature type="region of interest" description="Disordered" evidence="1">
    <location>
        <begin position="17"/>
        <end position="38"/>
    </location>
</feature>
<accession>A0AAV4DGN3</accession>
<evidence type="ECO:0000313" key="2">
    <source>
        <dbReference type="EMBL" id="GFO43378.1"/>
    </source>
</evidence>
<dbReference type="Proteomes" id="UP000735302">
    <property type="component" value="Unassembled WGS sequence"/>
</dbReference>
<protein>
    <submittedName>
        <fullName evidence="2">Uncharacterized protein</fullName>
    </submittedName>
</protein>
<organism evidence="2 3">
    <name type="scientific">Plakobranchus ocellatus</name>
    <dbReference type="NCBI Taxonomy" id="259542"/>
    <lineage>
        <taxon>Eukaryota</taxon>
        <taxon>Metazoa</taxon>
        <taxon>Spiralia</taxon>
        <taxon>Lophotrochozoa</taxon>
        <taxon>Mollusca</taxon>
        <taxon>Gastropoda</taxon>
        <taxon>Heterobranchia</taxon>
        <taxon>Euthyneura</taxon>
        <taxon>Panpulmonata</taxon>
        <taxon>Sacoglossa</taxon>
        <taxon>Placobranchoidea</taxon>
        <taxon>Plakobranchidae</taxon>
        <taxon>Plakobranchus</taxon>
    </lineage>
</organism>
<sequence>MWLQGVFVQLQPRSVSVKHQHRPVAPRNSGNSQQQTLELSHQLSTWSNFDTKPTTSQSECMTNPCTGLVLIEDEQANDVAEVAFEDADPPPVQPTIPDANRTFAHSARLTKAPKRYDMEKL</sequence>
<evidence type="ECO:0000313" key="3">
    <source>
        <dbReference type="Proteomes" id="UP000735302"/>
    </source>
</evidence>
<name>A0AAV4DGN3_9GAST</name>
<reference evidence="2 3" key="1">
    <citation type="journal article" date="2021" name="Elife">
        <title>Chloroplast acquisition without the gene transfer in kleptoplastic sea slugs, Plakobranchus ocellatus.</title>
        <authorList>
            <person name="Maeda T."/>
            <person name="Takahashi S."/>
            <person name="Yoshida T."/>
            <person name="Shimamura S."/>
            <person name="Takaki Y."/>
            <person name="Nagai Y."/>
            <person name="Toyoda A."/>
            <person name="Suzuki Y."/>
            <person name="Arimoto A."/>
            <person name="Ishii H."/>
            <person name="Satoh N."/>
            <person name="Nishiyama T."/>
            <person name="Hasebe M."/>
            <person name="Maruyama T."/>
            <person name="Minagawa J."/>
            <person name="Obokata J."/>
            <person name="Shigenobu S."/>
        </authorList>
    </citation>
    <scope>NUCLEOTIDE SEQUENCE [LARGE SCALE GENOMIC DNA]</scope>
</reference>
<feature type="compositionally biased region" description="Polar residues" evidence="1">
    <location>
        <begin position="28"/>
        <end position="38"/>
    </location>
</feature>
<gene>
    <name evidence="2" type="ORF">PoB_006988300</name>
</gene>
<proteinExistence type="predicted"/>
<comment type="caution">
    <text evidence="2">The sequence shown here is derived from an EMBL/GenBank/DDBJ whole genome shotgun (WGS) entry which is preliminary data.</text>
</comment>
<dbReference type="EMBL" id="BLXT01007882">
    <property type="protein sequence ID" value="GFO43378.1"/>
    <property type="molecule type" value="Genomic_DNA"/>
</dbReference>
<evidence type="ECO:0000256" key="1">
    <source>
        <dbReference type="SAM" id="MobiDB-lite"/>
    </source>
</evidence>